<keyword evidence="5 6" id="KW-0482">Metalloprotease</keyword>
<reference evidence="8 9" key="1">
    <citation type="journal article" date="2014" name="Genome Biol. Evol.">
        <title>The secreted proteins of Achlya hypogyna and Thraustotheca clavata identify the ancestral oomycete secretome and reveal gene acquisitions by horizontal gene transfer.</title>
        <authorList>
            <person name="Misner I."/>
            <person name="Blouin N."/>
            <person name="Leonard G."/>
            <person name="Richards T.A."/>
            <person name="Lane C.E."/>
        </authorList>
    </citation>
    <scope>NUCLEOTIDE SEQUENCE [LARGE SCALE GENOMIC DNA]</scope>
    <source>
        <strain evidence="8 9">ATCC 34112</strain>
    </source>
</reference>
<keyword evidence="1 6" id="KW-0645">Protease</keyword>
<dbReference type="GO" id="GO:0051603">
    <property type="term" value="P:proteolysis involved in protein catabolic process"/>
    <property type="evidence" value="ECO:0007669"/>
    <property type="project" value="TreeGrafter"/>
</dbReference>
<dbReference type="EMBL" id="JNBS01002483">
    <property type="protein sequence ID" value="OQR90850.1"/>
    <property type="molecule type" value="Genomic_DNA"/>
</dbReference>
<gene>
    <name evidence="8" type="ORF">THRCLA_09181</name>
</gene>
<dbReference type="GO" id="GO:0046872">
    <property type="term" value="F:metal ion binding"/>
    <property type="evidence" value="ECO:0007669"/>
    <property type="project" value="UniProtKB-KW"/>
</dbReference>
<dbReference type="PANTHER" id="PTHR22726">
    <property type="entry name" value="METALLOENDOPEPTIDASE OMA1"/>
    <property type="match status" value="1"/>
</dbReference>
<keyword evidence="2" id="KW-0479">Metal-binding</keyword>
<comment type="cofactor">
    <cofactor evidence="6">
        <name>Zn(2+)</name>
        <dbReference type="ChEBI" id="CHEBI:29105"/>
    </cofactor>
    <text evidence="6">Binds 1 zinc ion per subunit.</text>
</comment>
<dbReference type="STRING" id="74557.A0A1V9YZ82"/>
<proteinExistence type="inferred from homology"/>
<comment type="similarity">
    <text evidence="6">Belongs to the peptidase M48 family.</text>
</comment>
<keyword evidence="9" id="KW-1185">Reference proteome</keyword>
<evidence type="ECO:0000256" key="1">
    <source>
        <dbReference type="ARBA" id="ARBA00022670"/>
    </source>
</evidence>
<evidence type="ECO:0000256" key="3">
    <source>
        <dbReference type="ARBA" id="ARBA00022801"/>
    </source>
</evidence>
<evidence type="ECO:0000256" key="6">
    <source>
        <dbReference type="RuleBase" id="RU003983"/>
    </source>
</evidence>
<accession>A0A1V9YZ82</accession>
<dbReference type="AlphaFoldDB" id="A0A1V9YZ82"/>
<evidence type="ECO:0000256" key="5">
    <source>
        <dbReference type="ARBA" id="ARBA00023049"/>
    </source>
</evidence>
<dbReference type="CDD" id="cd07331">
    <property type="entry name" value="M48C_Oma1_like"/>
    <property type="match status" value="1"/>
</dbReference>
<dbReference type="GO" id="GO:0004222">
    <property type="term" value="F:metalloendopeptidase activity"/>
    <property type="evidence" value="ECO:0007669"/>
    <property type="project" value="InterPro"/>
</dbReference>
<evidence type="ECO:0000259" key="7">
    <source>
        <dbReference type="Pfam" id="PF01435"/>
    </source>
</evidence>
<sequence length="268" mass="30246">MTTLPRYIRLTAAAGVLTTAAFGGYVLSHLEVIPETGRRRLMLISPETERRLGEMNFRKILQQHQNQILPLTDPRAKMVRYVGERIAKASNRPDFNWEFVVIDSPEENAFCLPGGKICVYTGLFKQLRHQDGLAAVLSHEVAHALARHSAEQISLGSLFSIMLLFLSPEASTVVASAYSLAFDLPKSREHESEADAIGLDLMAKACFDPRASPEMFADWAKKDHIKAFKYFSTHPPSSERAQNLQKLLKGPMDRYNHHCHDVQKLYRN</sequence>
<organism evidence="8 9">
    <name type="scientific">Thraustotheca clavata</name>
    <dbReference type="NCBI Taxonomy" id="74557"/>
    <lineage>
        <taxon>Eukaryota</taxon>
        <taxon>Sar</taxon>
        <taxon>Stramenopiles</taxon>
        <taxon>Oomycota</taxon>
        <taxon>Saprolegniomycetes</taxon>
        <taxon>Saprolegniales</taxon>
        <taxon>Achlyaceae</taxon>
        <taxon>Thraustotheca</taxon>
    </lineage>
</organism>
<evidence type="ECO:0000256" key="2">
    <source>
        <dbReference type="ARBA" id="ARBA00022723"/>
    </source>
</evidence>
<dbReference type="Proteomes" id="UP000243217">
    <property type="component" value="Unassembled WGS sequence"/>
</dbReference>
<feature type="domain" description="Peptidase M48" evidence="7">
    <location>
        <begin position="76"/>
        <end position="246"/>
    </location>
</feature>
<name>A0A1V9YZ82_9STRA</name>
<evidence type="ECO:0000313" key="8">
    <source>
        <dbReference type="EMBL" id="OQR90850.1"/>
    </source>
</evidence>
<protein>
    <submittedName>
        <fullName evidence="8">Metalloprotease family M48X</fullName>
    </submittedName>
</protein>
<keyword evidence="4 6" id="KW-0862">Zinc</keyword>
<evidence type="ECO:0000256" key="4">
    <source>
        <dbReference type="ARBA" id="ARBA00022833"/>
    </source>
</evidence>
<dbReference type="Gene3D" id="3.30.2010.10">
    <property type="entry name" value="Metalloproteases ('zincins'), catalytic domain"/>
    <property type="match status" value="1"/>
</dbReference>
<comment type="caution">
    <text evidence="8">The sequence shown here is derived from an EMBL/GenBank/DDBJ whole genome shotgun (WGS) entry which is preliminary data.</text>
</comment>
<dbReference type="GO" id="GO:0016020">
    <property type="term" value="C:membrane"/>
    <property type="evidence" value="ECO:0007669"/>
    <property type="project" value="TreeGrafter"/>
</dbReference>
<dbReference type="Pfam" id="PF01435">
    <property type="entry name" value="Peptidase_M48"/>
    <property type="match status" value="1"/>
</dbReference>
<dbReference type="PANTHER" id="PTHR22726:SF1">
    <property type="entry name" value="METALLOENDOPEPTIDASE OMA1, MITOCHONDRIAL"/>
    <property type="match status" value="1"/>
</dbReference>
<dbReference type="OrthoDB" id="7464992at2759"/>
<dbReference type="InterPro" id="IPR001915">
    <property type="entry name" value="Peptidase_M48"/>
</dbReference>
<keyword evidence="3 6" id="KW-0378">Hydrolase</keyword>
<dbReference type="InterPro" id="IPR051156">
    <property type="entry name" value="Mito/Outer_Membr_Metalloprot"/>
</dbReference>
<evidence type="ECO:0000313" key="9">
    <source>
        <dbReference type="Proteomes" id="UP000243217"/>
    </source>
</evidence>